<reference evidence="5 6" key="1">
    <citation type="submission" date="2020-04" db="EMBL/GenBank/DDBJ databases">
        <authorList>
            <person name="Zheng R.K."/>
            <person name="Sun C.M."/>
        </authorList>
    </citation>
    <scope>NUCLEOTIDE SEQUENCE [LARGE SCALE GENOMIC DNA]</scope>
    <source>
        <strain evidence="6">zrk29</strain>
    </source>
</reference>
<dbReference type="EMBL" id="CP051151">
    <property type="protein sequence ID" value="QLY39671.1"/>
    <property type="molecule type" value="Genomic_DNA"/>
</dbReference>
<dbReference type="Pfam" id="PF19583">
    <property type="entry name" value="ODP"/>
    <property type="match status" value="1"/>
</dbReference>
<dbReference type="GO" id="GO:0000160">
    <property type="term" value="P:phosphorelay signal transduction system"/>
    <property type="evidence" value="ECO:0007669"/>
    <property type="project" value="InterPro"/>
</dbReference>
<gene>
    <name evidence="5" type="ORF">HF295_01850</name>
</gene>
<dbReference type="Gene3D" id="3.40.50.2300">
    <property type="match status" value="1"/>
</dbReference>
<dbReference type="Pfam" id="PF00072">
    <property type="entry name" value="Response_reg"/>
    <property type="match status" value="1"/>
</dbReference>
<feature type="domain" description="Response regulatory" evidence="3">
    <location>
        <begin position="541"/>
        <end position="657"/>
    </location>
</feature>
<evidence type="ECO:0000313" key="6">
    <source>
        <dbReference type="Proteomes" id="UP000512167"/>
    </source>
</evidence>
<dbReference type="InterPro" id="IPR000160">
    <property type="entry name" value="GGDEF_dom"/>
</dbReference>
<feature type="coiled-coil region" evidence="2">
    <location>
        <begin position="338"/>
        <end position="372"/>
    </location>
</feature>
<dbReference type="NCBIfam" id="TIGR00254">
    <property type="entry name" value="GGDEF"/>
    <property type="match status" value="1"/>
</dbReference>
<dbReference type="InterPro" id="IPR029787">
    <property type="entry name" value="Nucleotide_cyclase"/>
</dbReference>
<accession>A0A7L6N277</accession>
<dbReference type="Proteomes" id="UP000512167">
    <property type="component" value="Chromosome"/>
</dbReference>
<dbReference type="PANTHER" id="PTHR43041:SF1">
    <property type="entry name" value="METALLO-BETA-LACTAMASE DOMAIN-CONTAINING PROTEIN"/>
    <property type="match status" value="1"/>
</dbReference>
<evidence type="ECO:0000256" key="1">
    <source>
        <dbReference type="PROSITE-ProRule" id="PRU00169"/>
    </source>
</evidence>
<comment type="caution">
    <text evidence="1">Lacks conserved residue(s) required for the propagation of feature annotation.</text>
</comment>
<dbReference type="InterPro" id="IPR045761">
    <property type="entry name" value="ODP_dom"/>
</dbReference>
<organism evidence="5 6">
    <name type="scientific">Hujiaoplasma nucleasis</name>
    <dbReference type="NCBI Taxonomy" id="2725268"/>
    <lineage>
        <taxon>Bacteria</taxon>
        <taxon>Bacillati</taxon>
        <taxon>Mycoplasmatota</taxon>
        <taxon>Mollicutes</taxon>
        <taxon>Candidatus Izemoplasmatales</taxon>
        <taxon>Hujiaoplasmataceae</taxon>
        <taxon>Hujiaoplasma</taxon>
    </lineage>
</organism>
<feature type="domain" description="GGDEF" evidence="4">
    <location>
        <begin position="398"/>
        <end position="532"/>
    </location>
</feature>
<dbReference type="Gene3D" id="3.60.15.10">
    <property type="entry name" value="Ribonuclease Z/Hydroxyacylglutathione hydrolase-like"/>
    <property type="match status" value="1"/>
</dbReference>
<evidence type="ECO:0000259" key="3">
    <source>
        <dbReference type="PROSITE" id="PS50110"/>
    </source>
</evidence>
<evidence type="ECO:0000259" key="4">
    <source>
        <dbReference type="PROSITE" id="PS50887"/>
    </source>
</evidence>
<dbReference type="RefSeq" id="WP_312032149.1">
    <property type="nucleotide sequence ID" value="NZ_CP051151.1"/>
</dbReference>
<dbReference type="KEGG" id="tbk:HF295_01850"/>
<dbReference type="SMART" id="SM00267">
    <property type="entry name" value="GGDEF"/>
    <property type="match status" value="1"/>
</dbReference>
<dbReference type="PANTHER" id="PTHR43041">
    <property type="entry name" value="HYDROLASE, METALLO-BETA-LACTAMASE SUPERFAMILY"/>
    <property type="match status" value="1"/>
</dbReference>
<dbReference type="InterPro" id="IPR036866">
    <property type="entry name" value="RibonucZ/Hydroxyglut_hydro"/>
</dbReference>
<dbReference type="Pfam" id="PF00990">
    <property type="entry name" value="GGDEF"/>
    <property type="match status" value="1"/>
</dbReference>
<sequence>MIKKLSESVYLITKSSLEKHINSISYLILDQEEAIFIEPGSLSDFDEVFFDVQTITPIKNIKYVIISHPDPDLTSSLPLFEEKGLHAKIVTEWRTKEILDFYNLKSSFYLIKENNYQLTLKSTRKFTFIMTPFLHYSGSFVTYDNKAKILFSGDLFGGMSKDNNLVAKEDYLDSMAVFHENYMPSSEFLRPIMKDFLSMDISLICPQHGKIIAKELIKKSIKFLYTLDFYNTPKQIYNVSAKAEEIDFLSHLVQVSIRLKQLYSIELINHTFRESPITITWDPVDVHSQLSGYALWNRFFDIIYAQGGDAWLNALETLINRISLTYKIAKPQIYELRSRKLEEQNQEMLEKYTNLESSIQKMNDEISKTKDQLMRCPVTGLYNKEMAKQYLLDHIDIENAYLINFDIDQMIEINREFSVKIGDDTMNTLKYIISNQLVKNELLFRGKGSSFILIKSKSNDQEVLKRAENLRNLVLKNDQFIKAVTISMGIINLSKEDFIQPMQKINDWFHDLEMKLELAKNKGQGSIVFKDIKKAVFYKNNILLVDEEQVNINLITHYFQDHSYRVYHARNPLEALSVIEKYHIDLIVSEINLSKLDGFSLKKSLNESSYYANIPFIFLSHMKNEALIERANRLKVNYFLKKPFYMVELLGLVERSIR</sequence>
<dbReference type="SUPFAM" id="SSF52172">
    <property type="entry name" value="CheY-like"/>
    <property type="match status" value="1"/>
</dbReference>
<dbReference type="SMART" id="SM00448">
    <property type="entry name" value="REC"/>
    <property type="match status" value="1"/>
</dbReference>
<evidence type="ECO:0000256" key="2">
    <source>
        <dbReference type="SAM" id="Coils"/>
    </source>
</evidence>
<dbReference type="CDD" id="cd00156">
    <property type="entry name" value="REC"/>
    <property type="match status" value="1"/>
</dbReference>
<evidence type="ECO:0000313" key="5">
    <source>
        <dbReference type="EMBL" id="QLY39671.1"/>
    </source>
</evidence>
<dbReference type="InterPro" id="IPR011006">
    <property type="entry name" value="CheY-like_superfamily"/>
</dbReference>
<dbReference type="InterPro" id="IPR043128">
    <property type="entry name" value="Rev_trsase/Diguanyl_cyclase"/>
</dbReference>
<keyword evidence="2" id="KW-0175">Coiled coil</keyword>
<dbReference type="SUPFAM" id="SSF56281">
    <property type="entry name" value="Metallo-hydrolase/oxidoreductase"/>
    <property type="match status" value="1"/>
</dbReference>
<dbReference type="InterPro" id="IPR001789">
    <property type="entry name" value="Sig_transdc_resp-reg_receiver"/>
</dbReference>
<name>A0A7L6N277_9MOLU</name>
<protein>
    <submittedName>
        <fullName evidence="5">Response regulator</fullName>
    </submittedName>
</protein>
<dbReference type="PROSITE" id="PS50110">
    <property type="entry name" value="RESPONSE_REGULATORY"/>
    <property type="match status" value="1"/>
</dbReference>
<keyword evidence="6" id="KW-1185">Reference proteome</keyword>
<dbReference type="SMART" id="SM00849">
    <property type="entry name" value="Lactamase_B"/>
    <property type="match status" value="1"/>
</dbReference>
<dbReference type="PROSITE" id="PS50887">
    <property type="entry name" value="GGDEF"/>
    <property type="match status" value="1"/>
</dbReference>
<proteinExistence type="predicted"/>
<dbReference type="InterPro" id="IPR001279">
    <property type="entry name" value="Metallo-B-lactamas"/>
</dbReference>
<dbReference type="Gene3D" id="3.30.70.270">
    <property type="match status" value="1"/>
</dbReference>
<dbReference type="AlphaFoldDB" id="A0A7L6N277"/>
<dbReference type="SUPFAM" id="SSF55073">
    <property type="entry name" value="Nucleotide cyclase"/>
    <property type="match status" value="1"/>
</dbReference>